<evidence type="ECO:0000256" key="5">
    <source>
        <dbReference type="SAM" id="MobiDB-lite"/>
    </source>
</evidence>
<dbReference type="InterPro" id="IPR009057">
    <property type="entry name" value="Homeodomain-like_sf"/>
</dbReference>
<dbReference type="InterPro" id="IPR001647">
    <property type="entry name" value="HTH_TetR"/>
</dbReference>
<protein>
    <submittedName>
        <fullName evidence="7">TetR family transcriptional regulator</fullName>
    </submittedName>
</protein>
<evidence type="ECO:0000256" key="3">
    <source>
        <dbReference type="ARBA" id="ARBA00023163"/>
    </source>
</evidence>
<dbReference type="PANTHER" id="PTHR47506:SF6">
    <property type="entry name" value="HTH-TYPE TRANSCRIPTIONAL REPRESSOR NEMR"/>
    <property type="match status" value="1"/>
</dbReference>
<gene>
    <name evidence="7" type="ORF">CLV43_102432</name>
</gene>
<feature type="DNA-binding region" description="H-T-H motif" evidence="4">
    <location>
        <begin position="47"/>
        <end position="66"/>
    </location>
</feature>
<dbReference type="GO" id="GO:0003677">
    <property type="term" value="F:DNA binding"/>
    <property type="evidence" value="ECO:0007669"/>
    <property type="project" value="UniProtKB-UniRule"/>
</dbReference>
<dbReference type="AlphaFoldDB" id="A0A2T0TGQ0"/>
<dbReference type="Pfam" id="PF00440">
    <property type="entry name" value="TetR_N"/>
    <property type="match status" value="1"/>
</dbReference>
<organism evidence="7 8">
    <name type="scientific">Umezawaea tangerina</name>
    <dbReference type="NCBI Taxonomy" id="84725"/>
    <lineage>
        <taxon>Bacteria</taxon>
        <taxon>Bacillati</taxon>
        <taxon>Actinomycetota</taxon>
        <taxon>Actinomycetes</taxon>
        <taxon>Pseudonocardiales</taxon>
        <taxon>Pseudonocardiaceae</taxon>
        <taxon>Umezawaea</taxon>
    </lineage>
</organism>
<dbReference type="SUPFAM" id="SSF48498">
    <property type="entry name" value="Tetracyclin repressor-like, C-terminal domain"/>
    <property type="match status" value="1"/>
</dbReference>
<keyword evidence="1" id="KW-0805">Transcription regulation</keyword>
<evidence type="ECO:0000259" key="6">
    <source>
        <dbReference type="PROSITE" id="PS50977"/>
    </source>
</evidence>
<dbReference type="Gene3D" id="1.10.357.10">
    <property type="entry name" value="Tetracycline Repressor, domain 2"/>
    <property type="match status" value="1"/>
</dbReference>
<evidence type="ECO:0000256" key="4">
    <source>
        <dbReference type="PROSITE-ProRule" id="PRU00335"/>
    </source>
</evidence>
<dbReference type="EMBL" id="PVTF01000002">
    <property type="protein sequence ID" value="PRY44867.1"/>
    <property type="molecule type" value="Genomic_DNA"/>
</dbReference>
<feature type="compositionally biased region" description="Low complexity" evidence="5">
    <location>
        <begin position="1"/>
        <end position="16"/>
    </location>
</feature>
<evidence type="ECO:0000313" key="7">
    <source>
        <dbReference type="EMBL" id="PRY44867.1"/>
    </source>
</evidence>
<dbReference type="Proteomes" id="UP000239494">
    <property type="component" value="Unassembled WGS sequence"/>
</dbReference>
<sequence>MRTLVRMPPTSTAATPRRARRHDPDRRDRLIDAALAVIAEKGVAGVSHREVARVADVPLGSTTYHFTSLDELLAEAFTRHADSVALVFEERMREAPDRVAAIESVVRHVSADLLGAGTDIVLSVELYVAAVRIPALRAVTQTWMRRSRQALERHFDPTTARELDALVEGLVLHSALSTDPMTAEQIRAALHRFLR</sequence>
<dbReference type="InterPro" id="IPR041583">
    <property type="entry name" value="TetR_C_31"/>
</dbReference>
<evidence type="ECO:0000313" key="8">
    <source>
        <dbReference type="Proteomes" id="UP000239494"/>
    </source>
</evidence>
<reference evidence="7 8" key="1">
    <citation type="submission" date="2018-03" db="EMBL/GenBank/DDBJ databases">
        <title>Genomic Encyclopedia of Archaeal and Bacterial Type Strains, Phase II (KMG-II): from individual species to whole genera.</title>
        <authorList>
            <person name="Goeker M."/>
        </authorList>
    </citation>
    <scope>NUCLEOTIDE SEQUENCE [LARGE SCALE GENOMIC DNA]</scope>
    <source>
        <strain evidence="7 8">DSM 44720</strain>
    </source>
</reference>
<dbReference type="SUPFAM" id="SSF46689">
    <property type="entry name" value="Homeodomain-like"/>
    <property type="match status" value="1"/>
</dbReference>
<keyword evidence="8" id="KW-1185">Reference proteome</keyword>
<comment type="caution">
    <text evidence="7">The sequence shown here is derived from an EMBL/GenBank/DDBJ whole genome shotgun (WGS) entry which is preliminary data.</text>
</comment>
<dbReference type="PROSITE" id="PS50977">
    <property type="entry name" value="HTH_TETR_2"/>
    <property type="match status" value="1"/>
</dbReference>
<dbReference type="Pfam" id="PF17940">
    <property type="entry name" value="TetR_C_31"/>
    <property type="match status" value="1"/>
</dbReference>
<proteinExistence type="predicted"/>
<feature type="region of interest" description="Disordered" evidence="5">
    <location>
        <begin position="1"/>
        <end position="25"/>
    </location>
</feature>
<accession>A0A2T0TGQ0</accession>
<feature type="domain" description="HTH tetR-type" evidence="6">
    <location>
        <begin position="24"/>
        <end position="84"/>
    </location>
</feature>
<dbReference type="PANTHER" id="PTHR47506">
    <property type="entry name" value="TRANSCRIPTIONAL REGULATORY PROTEIN"/>
    <property type="match status" value="1"/>
</dbReference>
<evidence type="ECO:0000256" key="1">
    <source>
        <dbReference type="ARBA" id="ARBA00023015"/>
    </source>
</evidence>
<name>A0A2T0TGQ0_9PSEU</name>
<keyword evidence="2 4" id="KW-0238">DNA-binding</keyword>
<evidence type="ECO:0000256" key="2">
    <source>
        <dbReference type="ARBA" id="ARBA00023125"/>
    </source>
</evidence>
<keyword evidence="3" id="KW-0804">Transcription</keyword>
<dbReference type="PRINTS" id="PR00455">
    <property type="entry name" value="HTHTETR"/>
</dbReference>
<dbReference type="InterPro" id="IPR036271">
    <property type="entry name" value="Tet_transcr_reg_TetR-rel_C_sf"/>
</dbReference>